<evidence type="ECO:0000313" key="1">
    <source>
        <dbReference type="EMBL" id="KAF4339902.1"/>
    </source>
</evidence>
<dbReference type="Gene3D" id="1.20.1290.10">
    <property type="entry name" value="AhpD-like"/>
    <property type="match status" value="1"/>
</dbReference>
<dbReference type="InterPro" id="IPR029032">
    <property type="entry name" value="AhpD-like"/>
</dbReference>
<protein>
    <submittedName>
        <fullName evidence="1">Carboxymuconolactone decarboxylase</fullName>
    </submittedName>
</protein>
<dbReference type="SUPFAM" id="SSF69118">
    <property type="entry name" value="AhpD-like"/>
    <property type="match status" value="1"/>
</dbReference>
<dbReference type="EMBL" id="PVQB02000256">
    <property type="protein sequence ID" value="KAF4339902.1"/>
    <property type="molecule type" value="Genomic_DNA"/>
</dbReference>
<accession>A0A9P5AJK0</accession>
<gene>
    <name evidence="1" type="ORF">FBEOM_6200</name>
</gene>
<name>A0A9P5AJK0_9HYPO</name>
<reference evidence="1" key="2">
    <citation type="submission" date="2020-02" db="EMBL/GenBank/DDBJ databases">
        <title>Identification and distribution of gene clusters putatively required for synthesis of sphingolipid metabolism inhibitors in phylogenetically diverse species of the filamentous fungus Fusarium.</title>
        <authorList>
            <person name="Kim H.-S."/>
            <person name="Busman M."/>
            <person name="Brown D.W."/>
            <person name="Divon H."/>
            <person name="Uhlig S."/>
            <person name="Proctor R.H."/>
        </authorList>
    </citation>
    <scope>NUCLEOTIDE SEQUENCE</scope>
    <source>
        <strain evidence="1">NRRL 25174</strain>
    </source>
</reference>
<dbReference type="InterPro" id="IPR052999">
    <property type="entry name" value="PTS1_Protein"/>
</dbReference>
<evidence type="ECO:0000313" key="2">
    <source>
        <dbReference type="Proteomes" id="UP000730481"/>
    </source>
</evidence>
<reference evidence="1" key="1">
    <citation type="journal article" date="2017" name="Mycologia">
        <title>Fusarium algeriense, sp. nov., a novel toxigenic crown rot pathogen of durum wheat from Algeria is nested in the Fusarium burgessii species complex.</title>
        <authorList>
            <person name="Laraba I."/>
            <person name="Keddad A."/>
            <person name="Boureghda H."/>
            <person name="Abdallah N."/>
            <person name="Vaughan M.M."/>
            <person name="Proctor R.H."/>
            <person name="Busman M."/>
            <person name="O'Donnell K."/>
        </authorList>
    </citation>
    <scope>NUCLEOTIDE SEQUENCE</scope>
    <source>
        <strain evidence="1">NRRL 25174</strain>
    </source>
</reference>
<organism evidence="1 2">
    <name type="scientific">Fusarium beomiforme</name>
    <dbReference type="NCBI Taxonomy" id="44412"/>
    <lineage>
        <taxon>Eukaryota</taxon>
        <taxon>Fungi</taxon>
        <taxon>Dikarya</taxon>
        <taxon>Ascomycota</taxon>
        <taxon>Pezizomycotina</taxon>
        <taxon>Sordariomycetes</taxon>
        <taxon>Hypocreomycetidae</taxon>
        <taxon>Hypocreales</taxon>
        <taxon>Nectriaceae</taxon>
        <taxon>Fusarium</taxon>
        <taxon>Fusarium burgessii species complex</taxon>
    </lineage>
</organism>
<dbReference type="OrthoDB" id="5537330at2759"/>
<dbReference type="PANTHER" id="PTHR28180">
    <property type="entry name" value="CONSERVED MITOCHONDRIAL PROTEIN-RELATED"/>
    <property type="match status" value="1"/>
</dbReference>
<sequence>MTLENILDEFVAREQAEDITKARWYIVAAVALTSAAAGPEVTRLYQKSTYGHGIEIKKLIQRRVKEAILKTSALYGIPRSLQALMPLFNTLKDEEVEDYGPRWEASQADEATSATIAKERREKACSYFDTVWTPAAAQANRDKLFKYHRDLYYLNLQLHYEYYIAEDAILNPIETQMCNIAALICCKCPVQAMWHTRGLINHGGSLEEAKFAQELGLAIAKLTNSPTGDITPVDEIDFEHYAPH</sequence>
<dbReference type="Proteomes" id="UP000730481">
    <property type="component" value="Unassembled WGS sequence"/>
</dbReference>
<dbReference type="AlphaFoldDB" id="A0A9P5AJK0"/>
<comment type="caution">
    <text evidence="1">The sequence shown here is derived from an EMBL/GenBank/DDBJ whole genome shotgun (WGS) entry which is preliminary data.</text>
</comment>
<keyword evidence="2" id="KW-1185">Reference proteome</keyword>
<proteinExistence type="predicted"/>